<evidence type="ECO:0000313" key="3">
    <source>
        <dbReference type="Proteomes" id="UP000054630"/>
    </source>
</evidence>
<dbReference type="OrthoDB" id="5930247at2759"/>
<dbReference type="AlphaFoldDB" id="A0A0V0SNY9"/>
<evidence type="ECO:0000256" key="1">
    <source>
        <dbReference type="SAM" id="Phobius"/>
    </source>
</evidence>
<protein>
    <submittedName>
        <fullName evidence="2">Uncharacterized protein</fullName>
    </submittedName>
</protein>
<feature type="transmembrane region" description="Helical" evidence="1">
    <location>
        <begin position="26"/>
        <end position="46"/>
    </location>
</feature>
<name>A0A0V0SNY9_9BILA</name>
<dbReference type="EMBL" id="JYDL01000001">
    <property type="protein sequence ID" value="KRX28361.1"/>
    <property type="molecule type" value="Genomic_DNA"/>
</dbReference>
<accession>A0A0V0SNY9</accession>
<organism evidence="2 3">
    <name type="scientific">Trichinella nelsoni</name>
    <dbReference type="NCBI Taxonomy" id="6336"/>
    <lineage>
        <taxon>Eukaryota</taxon>
        <taxon>Metazoa</taxon>
        <taxon>Ecdysozoa</taxon>
        <taxon>Nematoda</taxon>
        <taxon>Enoplea</taxon>
        <taxon>Dorylaimia</taxon>
        <taxon>Trichinellida</taxon>
        <taxon>Trichinellidae</taxon>
        <taxon>Trichinella</taxon>
    </lineage>
</organism>
<dbReference type="Proteomes" id="UP000054630">
    <property type="component" value="Unassembled WGS sequence"/>
</dbReference>
<keyword evidence="1" id="KW-0472">Membrane</keyword>
<evidence type="ECO:0000313" key="2">
    <source>
        <dbReference type="EMBL" id="KRX28361.1"/>
    </source>
</evidence>
<keyword evidence="3" id="KW-1185">Reference proteome</keyword>
<comment type="caution">
    <text evidence="2">The sequence shown here is derived from an EMBL/GenBank/DDBJ whole genome shotgun (WGS) entry which is preliminary data.</text>
</comment>
<sequence>MHRKQVGRKKLPFSKMGRSPEKFENHWLIALNGWFIALIPFIRYTLQKHVIYFEIRFQNDS</sequence>
<gene>
    <name evidence="2" type="ORF">T07_5856</name>
</gene>
<keyword evidence="1" id="KW-0812">Transmembrane</keyword>
<keyword evidence="1" id="KW-1133">Transmembrane helix</keyword>
<reference evidence="2 3" key="1">
    <citation type="submission" date="2015-01" db="EMBL/GenBank/DDBJ databases">
        <title>Evolution of Trichinella species and genotypes.</title>
        <authorList>
            <person name="Korhonen P.K."/>
            <person name="Edoardo P."/>
            <person name="Giuseppe L.R."/>
            <person name="Gasser R.B."/>
        </authorList>
    </citation>
    <scope>NUCLEOTIDE SEQUENCE [LARGE SCALE GENOMIC DNA]</scope>
    <source>
        <strain evidence="2">ISS37</strain>
    </source>
</reference>
<proteinExistence type="predicted"/>